<gene>
    <name evidence="2" type="primary">NCL1_36866</name>
    <name evidence="2" type="ORF">TNCV_2494541</name>
</gene>
<dbReference type="Proteomes" id="UP000887159">
    <property type="component" value="Unassembled WGS sequence"/>
</dbReference>
<keyword evidence="3" id="KW-1185">Reference proteome</keyword>
<name>A0A8X6V9E2_TRICX</name>
<dbReference type="EMBL" id="BMAU01021206">
    <property type="protein sequence ID" value="GFX99273.1"/>
    <property type="molecule type" value="Genomic_DNA"/>
</dbReference>
<organism evidence="2 3">
    <name type="scientific">Trichonephila clavipes</name>
    <name type="common">Golden silk orbweaver</name>
    <name type="synonym">Nephila clavipes</name>
    <dbReference type="NCBI Taxonomy" id="2585209"/>
    <lineage>
        <taxon>Eukaryota</taxon>
        <taxon>Metazoa</taxon>
        <taxon>Ecdysozoa</taxon>
        <taxon>Arthropoda</taxon>
        <taxon>Chelicerata</taxon>
        <taxon>Arachnida</taxon>
        <taxon>Araneae</taxon>
        <taxon>Araneomorphae</taxon>
        <taxon>Entelegynae</taxon>
        <taxon>Araneoidea</taxon>
        <taxon>Nephilidae</taxon>
        <taxon>Trichonephila</taxon>
    </lineage>
</organism>
<sequence length="123" mass="13405">MGTAATVYNSYYKPHKKRRSSDGEIDIKKHSNSHREKTSTKNSEGKNGSFQIKILKDPPSRQTNDGCVCNGLMSTEPGKLIGIKVSFQMNQASICGTMMAAFMLEAMLVNAAFQSALSNNIVA</sequence>
<proteinExistence type="predicted"/>
<comment type="caution">
    <text evidence="2">The sequence shown here is derived from an EMBL/GenBank/DDBJ whole genome shotgun (WGS) entry which is preliminary data.</text>
</comment>
<protein>
    <submittedName>
        <fullName evidence="2">Transposable element Tcb2 transposase</fullName>
    </submittedName>
</protein>
<dbReference type="AlphaFoldDB" id="A0A8X6V9E2"/>
<feature type="region of interest" description="Disordered" evidence="1">
    <location>
        <begin position="1"/>
        <end position="62"/>
    </location>
</feature>
<evidence type="ECO:0000256" key="1">
    <source>
        <dbReference type="SAM" id="MobiDB-lite"/>
    </source>
</evidence>
<feature type="compositionally biased region" description="Basic and acidic residues" evidence="1">
    <location>
        <begin position="20"/>
        <end position="39"/>
    </location>
</feature>
<evidence type="ECO:0000313" key="2">
    <source>
        <dbReference type="EMBL" id="GFX99273.1"/>
    </source>
</evidence>
<feature type="compositionally biased region" description="Polar residues" evidence="1">
    <location>
        <begin position="40"/>
        <end position="50"/>
    </location>
</feature>
<accession>A0A8X6V9E2</accession>
<reference evidence="2" key="1">
    <citation type="submission" date="2020-08" db="EMBL/GenBank/DDBJ databases">
        <title>Multicomponent nature underlies the extraordinary mechanical properties of spider dragline silk.</title>
        <authorList>
            <person name="Kono N."/>
            <person name="Nakamura H."/>
            <person name="Mori M."/>
            <person name="Yoshida Y."/>
            <person name="Ohtoshi R."/>
            <person name="Malay A.D."/>
            <person name="Moran D.A.P."/>
            <person name="Tomita M."/>
            <person name="Numata K."/>
            <person name="Arakawa K."/>
        </authorList>
    </citation>
    <scope>NUCLEOTIDE SEQUENCE</scope>
</reference>
<evidence type="ECO:0000313" key="3">
    <source>
        <dbReference type="Proteomes" id="UP000887159"/>
    </source>
</evidence>